<keyword evidence="1" id="KW-0812">Transmembrane</keyword>
<dbReference type="EMBL" id="UOFR01000001">
    <property type="protein sequence ID" value="VAW90579.1"/>
    <property type="molecule type" value="Genomic_DNA"/>
</dbReference>
<protein>
    <submittedName>
        <fullName evidence="2">Uncharacterized protein</fullName>
    </submittedName>
</protein>
<keyword evidence="1" id="KW-0472">Membrane</keyword>
<name>A0A3B0ZXD4_9ZZZZ</name>
<dbReference type="AlphaFoldDB" id="A0A3B0ZXD4"/>
<evidence type="ECO:0000313" key="2">
    <source>
        <dbReference type="EMBL" id="VAW90579.1"/>
    </source>
</evidence>
<sequence length="44" mass="5037">MSEENENQQFDRGSVLSIFGSDRMEDFMALGFALILALYVYLTN</sequence>
<organism evidence="2">
    <name type="scientific">hydrothermal vent metagenome</name>
    <dbReference type="NCBI Taxonomy" id="652676"/>
    <lineage>
        <taxon>unclassified sequences</taxon>
        <taxon>metagenomes</taxon>
        <taxon>ecological metagenomes</taxon>
    </lineage>
</organism>
<proteinExistence type="predicted"/>
<feature type="transmembrane region" description="Helical" evidence="1">
    <location>
        <begin position="27"/>
        <end position="43"/>
    </location>
</feature>
<gene>
    <name evidence="2" type="ORF">MNBD_GAMMA21-20</name>
</gene>
<evidence type="ECO:0000256" key="1">
    <source>
        <dbReference type="SAM" id="Phobius"/>
    </source>
</evidence>
<accession>A0A3B0ZXD4</accession>
<reference evidence="2" key="1">
    <citation type="submission" date="2018-06" db="EMBL/GenBank/DDBJ databases">
        <authorList>
            <person name="Zhirakovskaya E."/>
        </authorList>
    </citation>
    <scope>NUCLEOTIDE SEQUENCE</scope>
</reference>
<keyword evidence="1" id="KW-1133">Transmembrane helix</keyword>